<evidence type="ECO:0000259" key="1">
    <source>
        <dbReference type="Pfam" id="PF06985"/>
    </source>
</evidence>
<name>A0ABR3DB00_NEUIN</name>
<gene>
    <name evidence="2" type="ORF">QR685DRAFT_286751</name>
</gene>
<feature type="domain" description="Heterokaryon incompatibility" evidence="1">
    <location>
        <begin position="273"/>
        <end position="428"/>
    </location>
</feature>
<evidence type="ECO:0000313" key="3">
    <source>
        <dbReference type="Proteomes" id="UP001451303"/>
    </source>
</evidence>
<dbReference type="EMBL" id="JAVLET010000005">
    <property type="protein sequence ID" value="KAL0469438.1"/>
    <property type="molecule type" value="Genomic_DNA"/>
</dbReference>
<dbReference type="PANTHER" id="PTHR33112">
    <property type="entry name" value="DOMAIN PROTEIN, PUTATIVE-RELATED"/>
    <property type="match status" value="1"/>
</dbReference>
<dbReference type="InterPro" id="IPR010730">
    <property type="entry name" value="HET"/>
</dbReference>
<sequence length="584" mass="66571">MAETETLCEHCAAIDFEQLRLPSSKDVGKLNEGQPIEGIFPFIGYRYIIDDRPHWSLGAQSRIQRSAATCPFCREVSLILETSGVQVKAPVIFEKDPICDVYFTNAGYVEAPPGVTWKRYEPFEALLRKFVQKAWWKHQYLWHKSLPNKRPPSLEFPGIPYPRISLRWMVPEEHPMPPLKRYREGVMEPFECFQSIEIGMKERGGLFSGRERPALIDLELPRRWLRDCLDNDNDCCTPKPQGEGVGTSVFRLIDTKTKSIVEFYQHRLGDTPYVTLSYVWGTTQQAMLRRENIRQLKLPGCLHGATAQTITDAIIFTSDMGYRYLWVDALCIIQNDDADKMCQLQIMGDIYKNAVFTIVAAAGEDSGSGLAGLRTPRTAIQRKVQVKRAGPQEMPLWLISTVMPHTGHSCQPCTHGLPWQTRGWTLQEIALSQRVFIFTGEQLLWSCRRCHRWEETNTETKLASLSRYSMEEAHVRPSGFLTSTLWPEANLGASFVSSLDGLWRMIADFSIRDFSLDGDAYDAFSAILREYTGMTGEQFLWGLPVSEEEFSRALCWEADGPLVRRECLTTLPTTSLQIKVPFPS</sequence>
<keyword evidence="3" id="KW-1185">Reference proteome</keyword>
<evidence type="ECO:0000313" key="2">
    <source>
        <dbReference type="EMBL" id="KAL0469438.1"/>
    </source>
</evidence>
<accession>A0ABR3DB00</accession>
<dbReference type="Proteomes" id="UP001451303">
    <property type="component" value="Unassembled WGS sequence"/>
</dbReference>
<reference evidence="2 3" key="1">
    <citation type="submission" date="2023-09" db="EMBL/GenBank/DDBJ databases">
        <title>Multi-omics analysis of a traditional fermented food reveals byproduct-associated fungal strains for waste-to-food upcycling.</title>
        <authorList>
            <consortium name="Lawrence Berkeley National Laboratory"/>
            <person name="Rekdal V.M."/>
            <person name="Villalobos-Escobedo J.M."/>
            <person name="Rodriguez-Valeron N."/>
            <person name="Garcia M.O."/>
            <person name="Vasquez D.P."/>
            <person name="Damayanti I."/>
            <person name="Sorensen P.M."/>
            <person name="Baidoo E.E."/>
            <person name="De Carvalho A.C."/>
            <person name="Riley R."/>
            <person name="Lipzen A."/>
            <person name="He G."/>
            <person name="Yan M."/>
            <person name="Haridas S."/>
            <person name="Daum C."/>
            <person name="Yoshinaga Y."/>
            <person name="Ng V."/>
            <person name="Grigoriev I.V."/>
            <person name="Munk R."/>
            <person name="Nuraida L."/>
            <person name="Wijaya C.H."/>
            <person name="Morales P.-C."/>
            <person name="Keasling J.D."/>
        </authorList>
    </citation>
    <scope>NUCLEOTIDE SEQUENCE [LARGE SCALE GENOMIC DNA]</scope>
    <source>
        <strain evidence="2 3">FGSC 2613</strain>
    </source>
</reference>
<dbReference type="Pfam" id="PF06985">
    <property type="entry name" value="HET"/>
    <property type="match status" value="1"/>
</dbReference>
<dbReference type="PANTHER" id="PTHR33112:SF16">
    <property type="entry name" value="HETEROKARYON INCOMPATIBILITY DOMAIN-CONTAINING PROTEIN"/>
    <property type="match status" value="1"/>
</dbReference>
<comment type="caution">
    <text evidence="2">The sequence shown here is derived from an EMBL/GenBank/DDBJ whole genome shotgun (WGS) entry which is preliminary data.</text>
</comment>
<protein>
    <submittedName>
        <fullName evidence="2">Heterokaryon incompatibility protein domain-containing protein</fullName>
    </submittedName>
</protein>
<organism evidence="2 3">
    <name type="scientific">Neurospora intermedia</name>
    <dbReference type="NCBI Taxonomy" id="5142"/>
    <lineage>
        <taxon>Eukaryota</taxon>
        <taxon>Fungi</taxon>
        <taxon>Dikarya</taxon>
        <taxon>Ascomycota</taxon>
        <taxon>Pezizomycotina</taxon>
        <taxon>Sordariomycetes</taxon>
        <taxon>Sordariomycetidae</taxon>
        <taxon>Sordariales</taxon>
        <taxon>Sordariaceae</taxon>
        <taxon>Neurospora</taxon>
    </lineage>
</organism>
<proteinExistence type="predicted"/>